<evidence type="ECO:0000259" key="5">
    <source>
        <dbReference type="PROSITE" id="PS50072"/>
    </source>
</evidence>
<keyword evidence="3" id="KW-0697">Rotamase</keyword>
<dbReference type="PANTHER" id="PTHR11071">
    <property type="entry name" value="PEPTIDYL-PROLYL CIS-TRANS ISOMERASE"/>
    <property type="match status" value="1"/>
</dbReference>
<dbReference type="EMBL" id="BRXW01000361">
    <property type="protein sequence ID" value="GMH47917.1"/>
    <property type="molecule type" value="Genomic_DNA"/>
</dbReference>
<sequence length="363" mass="40387">MKGLTKTPPAYCYLDFDVDNSIESRSLAAEFVNKTSLKYGLSSNQLSSLGGSELNRLQGFFENDFDFNSKGTIDPEPFRNNVRIIVKLHSDTPLASENFRALCQGNGGKTGESGKAQTYELCVVHRVQTDFVLQSGDFVMSNGAGGESIYGKNFKDERPGLLKKHDRPGLLSMGNSGKNSNTSQFFITFNPTPQCDNKHVIFGEVVSGFEVLEYIHESAGTGDGTPSKPVKISNCGILNQNQPWCGYWLNLPDDSFAGFTPVFYGWPRILIVAPSDSVYERFKNQADTKCYNVMKSYILDSDSDSNDSKINELGNNFDLTIVAFAIKDKITLEKLKNGKIAKPNEIETILDETFQNWNFDTRK</sequence>
<dbReference type="InterPro" id="IPR029000">
    <property type="entry name" value="Cyclophilin-like_dom_sf"/>
</dbReference>
<dbReference type="InterPro" id="IPR002130">
    <property type="entry name" value="Cyclophilin-type_PPIase_dom"/>
</dbReference>
<dbReference type="GO" id="GO:0016018">
    <property type="term" value="F:cyclosporin A binding"/>
    <property type="evidence" value="ECO:0007669"/>
    <property type="project" value="TreeGrafter"/>
</dbReference>
<keyword evidence="4" id="KW-0413">Isomerase</keyword>
<dbReference type="SUPFAM" id="SSF50891">
    <property type="entry name" value="Cyclophilin-like"/>
    <property type="match status" value="1"/>
</dbReference>
<dbReference type="PANTHER" id="PTHR11071:SF561">
    <property type="entry name" value="PEPTIDYL-PROLYL CIS-TRANS ISOMERASE D-RELATED"/>
    <property type="match status" value="1"/>
</dbReference>
<dbReference type="OrthoDB" id="407558at2759"/>
<accession>A0A9W6ZAV2</accession>
<feature type="domain" description="PPIase cyclophilin-type" evidence="5">
    <location>
        <begin position="83"/>
        <end position="237"/>
    </location>
</feature>
<name>A0A9W6ZAV2_9STRA</name>
<dbReference type="Proteomes" id="UP001165122">
    <property type="component" value="Unassembled WGS sequence"/>
</dbReference>
<evidence type="ECO:0000256" key="2">
    <source>
        <dbReference type="ARBA" id="ARBA00013194"/>
    </source>
</evidence>
<dbReference type="GO" id="GO:0005737">
    <property type="term" value="C:cytoplasm"/>
    <property type="evidence" value="ECO:0007669"/>
    <property type="project" value="TreeGrafter"/>
</dbReference>
<evidence type="ECO:0000256" key="1">
    <source>
        <dbReference type="ARBA" id="ARBA00000971"/>
    </source>
</evidence>
<dbReference type="EC" id="5.2.1.8" evidence="2"/>
<protein>
    <recommendedName>
        <fullName evidence="2">peptidylprolyl isomerase</fullName>
        <ecNumber evidence="2">5.2.1.8</ecNumber>
    </recommendedName>
</protein>
<dbReference type="GO" id="GO:0003755">
    <property type="term" value="F:peptidyl-prolyl cis-trans isomerase activity"/>
    <property type="evidence" value="ECO:0007669"/>
    <property type="project" value="UniProtKB-KW"/>
</dbReference>
<gene>
    <name evidence="6" type="ORF">TrLO_g3991</name>
</gene>
<comment type="caution">
    <text evidence="6">The sequence shown here is derived from an EMBL/GenBank/DDBJ whole genome shotgun (WGS) entry which is preliminary data.</text>
</comment>
<evidence type="ECO:0000256" key="4">
    <source>
        <dbReference type="ARBA" id="ARBA00023235"/>
    </source>
</evidence>
<dbReference type="FunFam" id="2.40.100.10:FF:000025">
    <property type="entry name" value="Peptidyl-prolyl cis-trans isomerase CYP19-2"/>
    <property type="match status" value="1"/>
</dbReference>
<dbReference type="PROSITE" id="PS50072">
    <property type="entry name" value="CSA_PPIASE_2"/>
    <property type="match status" value="1"/>
</dbReference>
<dbReference type="AlphaFoldDB" id="A0A9W6ZAV2"/>
<evidence type="ECO:0000313" key="6">
    <source>
        <dbReference type="EMBL" id="GMH47917.1"/>
    </source>
</evidence>
<comment type="catalytic activity">
    <reaction evidence="1">
        <text>[protein]-peptidylproline (omega=180) = [protein]-peptidylproline (omega=0)</text>
        <dbReference type="Rhea" id="RHEA:16237"/>
        <dbReference type="Rhea" id="RHEA-COMP:10747"/>
        <dbReference type="Rhea" id="RHEA-COMP:10748"/>
        <dbReference type="ChEBI" id="CHEBI:83833"/>
        <dbReference type="ChEBI" id="CHEBI:83834"/>
        <dbReference type="EC" id="5.2.1.8"/>
    </reaction>
</comment>
<organism evidence="6 7">
    <name type="scientific">Triparma laevis f. longispina</name>
    <dbReference type="NCBI Taxonomy" id="1714387"/>
    <lineage>
        <taxon>Eukaryota</taxon>
        <taxon>Sar</taxon>
        <taxon>Stramenopiles</taxon>
        <taxon>Ochrophyta</taxon>
        <taxon>Bolidophyceae</taxon>
        <taxon>Parmales</taxon>
        <taxon>Triparmaceae</taxon>
        <taxon>Triparma</taxon>
    </lineage>
</organism>
<dbReference type="GO" id="GO:0006457">
    <property type="term" value="P:protein folding"/>
    <property type="evidence" value="ECO:0007669"/>
    <property type="project" value="TreeGrafter"/>
</dbReference>
<dbReference type="Pfam" id="PF00160">
    <property type="entry name" value="Pro_isomerase"/>
    <property type="match status" value="1"/>
</dbReference>
<proteinExistence type="predicted"/>
<dbReference type="Gene3D" id="2.40.100.10">
    <property type="entry name" value="Cyclophilin-like"/>
    <property type="match status" value="1"/>
</dbReference>
<reference evidence="7" key="1">
    <citation type="journal article" date="2023" name="Commun. Biol.">
        <title>Genome analysis of Parmales, the sister group of diatoms, reveals the evolutionary specialization of diatoms from phago-mixotrophs to photoautotrophs.</title>
        <authorList>
            <person name="Ban H."/>
            <person name="Sato S."/>
            <person name="Yoshikawa S."/>
            <person name="Yamada K."/>
            <person name="Nakamura Y."/>
            <person name="Ichinomiya M."/>
            <person name="Sato N."/>
            <person name="Blanc-Mathieu R."/>
            <person name="Endo H."/>
            <person name="Kuwata A."/>
            <person name="Ogata H."/>
        </authorList>
    </citation>
    <scope>NUCLEOTIDE SEQUENCE [LARGE SCALE GENOMIC DNA]</scope>
    <source>
        <strain evidence="7">NIES 3700</strain>
    </source>
</reference>
<evidence type="ECO:0000256" key="3">
    <source>
        <dbReference type="ARBA" id="ARBA00023110"/>
    </source>
</evidence>
<dbReference type="PRINTS" id="PR00153">
    <property type="entry name" value="CSAPPISMRASE"/>
</dbReference>
<evidence type="ECO:0000313" key="7">
    <source>
        <dbReference type="Proteomes" id="UP001165122"/>
    </source>
</evidence>
<keyword evidence="7" id="KW-1185">Reference proteome</keyword>